<dbReference type="SMART" id="SM00233">
    <property type="entry name" value="PH"/>
    <property type="match status" value="1"/>
</dbReference>
<name>A0A8T1WRG4_9STRA</name>
<keyword evidence="4" id="KW-1185">Reference proteome</keyword>
<dbReference type="GO" id="GO:0003924">
    <property type="term" value="F:GTPase activity"/>
    <property type="evidence" value="ECO:0007669"/>
    <property type="project" value="InterPro"/>
</dbReference>
<dbReference type="PROSITE" id="PS50003">
    <property type="entry name" value="PH_DOMAIN"/>
    <property type="match status" value="1"/>
</dbReference>
<evidence type="ECO:0000259" key="2">
    <source>
        <dbReference type="PROSITE" id="PS50003"/>
    </source>
</evidence>
<gene>
    <name evidence="3" type="ORF">PHYBOEH_005082</name>
</gene>
<organism evidence="3 4">
    <name type="scientific">Phytophthora boehmeriae</name>
    <dbReference type="NCBI Taxonomy" id="109152"/>
    <lineage>
        <taxon>Eukaryota</taxon>
        <taxon>Sar</taxon>
        <taxon>Stramenopiles</taxon>
        <taxon>Oomycota</taxon>
        <taxon>Peronosporomycetes</taxon>
        <taxon>Peronosporales</taxon>
        <taxon>Peronosporaceae</taxon>
        <taxon>Phytophthora</taxon>
    </lineage>
</organism>
<keyword evidence="1" id="KW-0175">Coiled coil</keyword>
<protein>
    <recommendedName>
        <fullName evidence="2">PH domain-containing protein</fullName>
    </recommendedName>
</protein>
<sequence length="726" mass="81831">MTEETELLFSGQLLAVTADETSAAHVQIKKEAISFLQRLAESVLVVSFHGAKHSGKTSCIHSLLGTTDQGTTETDGVWLYVKRVNFPNAKYLAILDRPGFRDTQLDVLLYSILAGLSSVVVHHVDGLLTSEAVDHFAFLAANEDGSEIPPSYAFPHSPRLLWLLQNVSTLALKEQVQETGLSLQETEQTYLCNALAAQPEGSPGENFSKLFQSAFPDQMCFIIPSRESDAFEKRVEKLTRLFMDSVHNQYAKGVVLNGPLIGSIVVSMLAHRDNVFRAFRGRIWKDTIHNCCLNVVENGIKLYKLRMSERLGSIVDISDLKGFKPALSAAQGRKELIKLPCEIEVLHDIHDIAKREAKATLRTMPVRSGKLSNLLKKLFRDLVESLYTTIQEENNRVSSELCQSLLATLHAKMTEKVDGHLLLSPEENDDAYSFQSTEFKRFHHHFQTHLFDLMSDYTDQAKGPVKKAELAKFMHEMIRPQLVEYSEKLEKIRQHDVDVVEESIQKKEEECEEFNAKHKMYQKQTTTAQEEVKRQLVEVAKLHALRKDALVGAIDDLTSMHAMAARQKELLEEAAFVSVQLPEQKVIEAAQDKETTELQGYLIKQGGGGNVLNPLGRKNWKQRYFILIGANLIYAKTKDDYERGKIIKELCLTGCQIDPSRDAGEGFNIVPGKKAHVFELQKGFFEKNSKKRSSAADSGRTFKLRAQNIQERDVWIEKLRQAAGGY</sequence>
<dbReference type="Pfam" id="PF00169">
    <property type="entry name" value="PH"/>
    <property type="match status" value="1"/>
</dbReference>
<reference evidence="3" key="1">
    <citation type="submission" date="2021-02" db="EMBL/GenBank/DDBJ databases">
        <authorList>
            <person name="Palmer J.M."/>
        </authorList>
    </citation>
    <scope>NUCLEOTIDE SEQUENCE</scope>
    <source>
        <strain evidence="3">SCRP23</strain>
    </source>
</reference>
<dbReference type="InterPro" id="IPR001849">
    <property type="entry name" value="PH_domain"/>
</dbReference>
<comment type="caution">
    <text evidence="3">The sequence shown here is derived from an EMBL/GenBank/DDBJ whole genome shotgun (WGS) entry which is preliminary data.</text>
</comment>
<dbReference type="GO" id="GO:0005525">
    <property type="term" value="F:GTP binding"/>
    <property type="evidence" value="ECO:0007669"/>
    <property type="project" value="InterPro"/>
</dbReference>
<evidence type="ECO:0000256" key="1">
    <source>
        <dbReference type="SAM" id="Coils"/>
    </source>
</evidence>
<dbReference type="Proteomes" id="UP000693981">
    <property type="component" value="Unassembled WGS sequence"/>
</dbReference>
<dbReference type="AlphaFoldDB" id="A0A8T1WRG4"/>
<accession>A0A8T1WRG4</accession>
<dbReference type="Pfam" id="PF02263">
    <property type="entry name" value="GBP"/>
    <property type="match status" value="1"/>
</dbReference>
<feature type="domain" description="PH" evidence="2">
    <location>
        <begin position="595"/>
        <end position="724"/>
    </location>
</feature>
<dbReference type="EMBL" id="JAGDFL010000269">
    <property type="protein sequence ID" value="KAG7394503.1"/>
    <property type="molecule type" value="Genomic_DNA"/>
</dbReference>
<dbReference type="PANTHER" id="PTHR10751">
    <property type="entry name" value="GUANYLATE BINDING PROTEIN"/>
    <property type="match status" value="1"/>
</dbReference>
<dbReference type="OrthoDB" id="48057at2759"/>
<dbReference type="InterPro" id="IPR015894">
    <property type="entry name" value="Guanylate-bd_N"/>
</dbReference>
<evidence type="ECO:0000313" key="3">
    <source>
        <dbReference type="EMBL" id="KAG7394503.1"/>
    </source>
</evidence>
<feature type="coiled-coil region" evidence="1">
    <location>
        <begin position="497"/>
        <end position="524"/>
    </location>
</feature>
<proteinExistence type="predicted"/>
<evidence type="ECO:0000313" key="4">
    <source>
        <dbReference type="Proteomes" id="UP000693981"/>
    </source>
</evidence>